<evidence type="ECO:0008006" key="4">
    <source>
        <dbReference type="Google" id="ProtNLM"/>
    </source>
</evidence>
<comment type="caution">
    <text evidence="2">The sequence shown here is derived from an EMBL/GenBank/DDBJ whole genome shotgun (WGS) entry which is preliminary data.</text>
</comment>
<evidence type="ECO:0000313" key="2">
    <source>
        <dbReference type="EMBL" id="KAK5536080.1"/>
    </source>
</evidence>
<keyword evidence="3" id="KW-1185">Reference proteome</keyword>
<dbReference type="Proteomes" id="UP001345827">
    <property type="component" value="Unassembled WGS sequence"/>
</dbReference>
<accession>A0AAV9Q9W5</accession>
<feature type="compositionally biased region" description="Low complexity" evidence="1">
    <location>
        <begin position="390"/>
        <end position="402"/>
    </location>
</feature>
<name>A0AAV9Q9W5_9PEZI</name>
<evidence type="ECO:0000256" key="1">
    <source>
        <dbReference type="SAM" id="MobiDB-lite"/>
    </source>
</evidence>
<feature type="region of interest" description="Disordered" evidence="1">
    <location>
        <begin position="380"/>
        <end position="523"/>
    </location>
</feature>
<dbReference type="PANTHER" id="PTHR28079">
    <property type="entry name" value="RNA POLYMERASE I-SPECIFIC TRANSCRIPTION INITIATION FACTOR RRN5"/>
    <property type="match status" value="1"/>
</dbReference>
<feature type="compositionally biased region" description="Acidic residues" evidence="1">
    <location>
        <begin position="409"/>
        <end position="424"/>
    </location>
</feature>
<dbReference type="PANTHER" id="PTHR28079:SF1">
    <property type="entry name" value="RNA POLYMERASE I-SPECIFIC TRANSCRIPTION INITIATION FACTOR RRN5"/>
    <property type="match status" value="1"/>
</dbReference>
<dbReference type="EMBL" id="JAXLQG010000009">
    <property type="protein sequence ID" value="KAK5536080.1"/>
    <property type="molecule type" value="Genomic_DNA"/>
</dbReference>
<reference evidence="2 3" key="1">
    <citation type="submission" date="2023-06" db="EMBL/GenBank/DDBJ databases">
        <title>Black Yeasts Isolated from many extreme environments.</title>
        <authorList>
            <person name="Coleine C."/>
            <person name="Stajich J.E."/>
            <person name="Selbmann L."/>
        </authorList>
    </citation>
    <scope>NUCLEOTIDE SEQUENCE [LARGE SCALE GENOMIC DNA]</scope>
    <source>
        <strain evidence="2 3">CCFEE 5887</strain>
    </source>
</reference>
<evidence type="ECO:0000313" key="3">
    <source>
        <dbReference type="Proteomes" id="UP001345827"/>
    </source>
</evidence>
<dbReference type="GO" id="GO:0000500">
    <property type="term" value="C:RNA polymerase I upstream activating factor complex"/>
    <property type="evidence" value="ECO:0007669"/>
    <property type="project" value="InterPro"/>
</dbReference>
<dbReference type="SUPFAM" id="SSF46689">
    <property type="entry name" value="Homeodomain-like"/>
    <property type="match status" value="1"/>
</dbReference>
<feature type="compositionally biased region" description="Acidic residues" evidence="1">
    <location>
        <begin position="431"/>
        <end position="440"/>
    </location>
</feature>
<dbReference type="AlphaFoldDB" id="A0AAV9Q9W5"/>
<gene>
    <name evidence="2" type="ORF">LTR25_005982</name>
</gene>
<feature type="compositionally biased region" description="Basic and acidic residues" evidence="1">
    <location>
        <begin position="481"/>
        <end position="496"/>
    </location>
</feature>
<proteinExistence type="predicted"/>
<dbReference type="CDD" id="cd00167">
    <property type="entry name" value="SANT"/>
    <property type="match status" value="1"/>
</dbReference>
<dbReference type="GO" id="GO:0001181">
    <property type="term" value="F:RNA polymerase I general transcription initiation factor activity"/>
    <property type="evidence" value="ECO:0007669"/>
    <property type="project" value="TreeGrafter"/>
</dbReference>
<dbReference type="GO" id="GO:0000182">
    <property type="term" value="F:rDNA binding"/>
    <property type="evidence" value="ECO:0007669"/>
    <property type="project" value="TreeGrafter"/>
</dbReference>
<feature type="compositionally biased region" description="Low complexity" evidence="1">
    <location>
        <begin position="12"/>
        <end position="21"/>
    </location>
</feature>
<organism evidence="2 3">
    <name type="scientific">Vermiconidia calcicola</name>
    <dbReference type="NCBI Taxonomy" id="1690605"/>
    <lineage>
        <taxon>Eukaryota</taxon>
        <taxon>Fungi</taxon>
        <taxon>Dikarya</taxon>
        <taxon>Ascomycota</taxon>
        <taxon>Pezizomycotina</taxon>
        <taxon>Dothideomycetes</taxon>
        <taxon>Dothideomycetidae</taxon>
        <taxon>Mycosphaerellales</taxon>
        <taxon>Extremaceae</taxon>
        <taxon>Vermiconidia</taxon>
    </lineage>
</organism>
<feature type="compositionally biased region" description="Acidic residues" evidence="1">
    <location>
        <begin position="1"/>
        <end position="10"/>
    </location>
</feature>
<dbReference type="InterPro" id="IPR001005">
    <property type="entry name" value="SANT/Myb"/>
</dbReference>
<dbReference type="GO" id="GO:0042790">
    <property type="term" value="P:nucleolar large rRNA transcription by RNA polymerase I"/>
    <property type="evidence" value="ECO:0007669"/>
    <property type="project" value="InterPro"/>
</dbReference>
<protein>
    <recommendedName>
        <fullName evidence="4">Myb-like domain-containing protein</fullName>
    </recommendedName>
</protein>
<feature type="region of interest" description="Disordered" evidence="1">
    <location>
        <begin position="1"/>
        <end position="43"/>
    </location>
</feature>
<sequence>MDISDNDLQDESSSSATSASDSLDKGFTTTHLPDPHSASGKLASDIPFHDRKWDRLRRHYNDQYLELFKETFQATAEDTSPDEFIATQLGAVIWEPEEKSRLFDALRRKGRHDLQTISRLVGSKSEVEVKAYLDSLQLQETDRQLFEAQPRNLSHAEIPASFEIGPDCEIVLDQAAEALGAFQEQYDFAVAQRNNPIWLIDAATAAKLDEKADRRDSTIDLEDDSDGEDIAWAAEAGQLFHLSTFMTLSERLFMNSGLAHGTTWHQLAEDGQRPAMTLDSVEEMSNLVTSFTRRLVQTCIFMAKSRIRSSTSGQSRRGGLVRNEDISAALAVLGVKSSWGDFWIKVARRNGLSVVGGVHRKGATMRDVMSYNEVELSLSNSRRRKSMSITSEETLQSQSSSLDPLDGVQAEEEASEGEHEDEELSSSAALSDDESDDDATYDALPGPSAEEEEEDSPVARSSRRTSRRQRLEMLGQEQDDYMERLDQKTGRQEESRLLTMLSHSETMVKEEDEPDMGSRPKVVRKTVEDCTGWSASYQAEWERYERDDRRKKRKMA</sequence>
<dbReference type="InterPro" id="IPR009057">
    <property type="entry name" value="Homeodomain-like_sf"/>
</dbReference>
<dbReference type="InterPro" id="IPR039601">
    <property type="entry name" value="Rrn5"/>
</dbReference>
<dbReference type="GO" id="GO:0006361">
    <property type="term" value="P:transcription initiation at RNA polymerase I promoter"/>
    <property type="evidence" value="ECO:0007669"/>
    <property type="project" value="TreeGrafter"/>
</dbReference>